<dbReference type="GO" id="GO:0003676">
    <property type="term" value="F:nucleic acid binding"/>
    <property type="evidence" value="ECO:0007669"/>
    <property type="project" value="InterPro"/>
</dbReference>
<dbReference type="Gene3D" id="3.30.420.10">
    <property type="entry name" value="Ribonuclease H-like superfamily/Ribonuclease H"/>
    <property type="match status" value="1"/>
</dbReference>
<dbReference type="PANTHER" id="PTHR35871">
    <property type="entry name" value="EXPRESSED PROTEIN"/>
    <property type="match status" value="1"/>
</dbReference>
<dbReference type="OrthoDB" id="2449121at2759"/>
<sequence length="360" mass="41053">MKQVNEVIIPSLRLDLSGQKISESAARRWLHKLGYRLTEAKKGMYVDGHEYDTLEPIESTLGPGEKLHVPLPHDKSIAQSNELCRHLWIKDGWMLLWKKVQGHAIHISDFIVEQTGCLHLSDQQLTKNVRLPPDAVAKFIFDQSSTHGAFTKDALNAKEMNVKPGRKQCKMHSTVIPLDNPNPQLWGKPQDMIFPADLPPGHPDYEFCGQAKGMLWVLEERGLVLMLKALNGGKLVGECQAAHKGSEEPEEIHEDVLHTLTSNTCCMCKVLAAQQDFKDEKPLLQIIIEEADHKCYFLLKFHCELNPIEMYWGWMKAHKAAVDGTFLTAKQLVPEILNSCPMKTIRAFFHKTWHYMDTYR</sequence>
<proteinExistence type="predicted"/>
<gene>
    <name evidence="1" type="ORF">NEOLEDRAFT_1158895</name>
</gene>
<reference evidence="1 2" key="1">
    <citation type="journal article" date="2016" name="Mol. Biol. Evol.">
        <title>Comparative Genomics of Early-Diverging Mushroom-Forming Fungi Provides Insights into the Origins of Lignocellulose Decay Capabilities.</title>
        <authorList>
            <person name="Nagy L.G."/>
            <person name="Riley R."/>
            <person name="Tritt A."/>
            <person name="Adam C."/>
            <person name="Daum C."/>
            <person name="Floudas D."/>
            <person name="Sun H."/>
            <person name="Yadav J.S."/>
            <person name="Pangilinan J."/>
            <person name="Larsson K.H."/>
            <person name="Matsuura K."/>
            <person name="Barry K."/>
            <person name="Labutti K."/>
            <person name="Kuo R."/>
            <person name="Ohm R.A."/>
            <person name="Bhattacharya S.S."/>
            <person name="Shirouzu T."/>
            <person name="Yoshinaga Y."/>
            <person name="Martin F.M."/>
            <person name="Grigoriev I.V."/>
            <person name="Hibbett D.S."/>
        </authorList>
    </citation>
    <scope>NUCLEOTIDE SEQUENCE [LARGE SCALE GENOMIC DNA]</scope>
    <source>
        <strain evidence="1 2">HHB14362 ss-1</strain>
    </source>
</reference>
<dbReference type="PANTHER" id="PTHR35871:SF1">
    <property type="entry name" value="CXC1-LIKE CYSTEINE CLUSTER ASSOCIATED WITH KDZ TRANSPOSASES DOMAIN-CONTAINING PROTEIN"/>
    <property type="match status" value="1"/>
</dbReference>
<dbReference type="AlphaFoldDB" id="A0A165NNI8"/>
<organism evidence="1 2">
    <name type="scientific">Neolentinus lepideus HHB14362 ss-1</name>
    <dbReference type="NCBI Taxonomy" id="1314782"/>
    <lineage>
        <taxon>Eukaryota</taxon>
        <taxon>Fungi</taxon>
        <taxon>Dikarya</taxon>
        <taxon>Basidiomycota</taxon>
        <taxon>Agaricomycotina</taxon>
        <taxon>Agaricomycetes</taxon>
        <taxon>Gloeophyllales</taxon>
        <taxon>Gloeophyllaceae</taxon>
        <taxon>Neolentinus</taxon>
    </lineage>
</organism>
<evidence type="ECO:0000313" key="2">
    <source>
        <dbReference type="Proteomes" id="UP000076761"/>
    </source>
</evidence>
<name>A0A165NNI8_9AGAM</name>
<dbReference type="EMBL" id="KV425630">
    <property type="protein sequence ID" value="KZT19890.1"/>
    <property type="molecule type" value="Genomic_DNA"/>
</dbReference>
<keyword evidence="2" id="KW-1185">Reference proteome</keyword>
<dbReference type="Proteomes" id="UP000076761">
    <property type="component" value="Unassembled WGS sequence"/>
</dbReference>
<accession>A0A165NNI8</accession>
<dbReference type="InParanoid" id="A0A165NNI8"/>
<evidence type="ECO:0000313" key="1">
    <source>
        <dbReference type="EMBL" id="KZT19890.1"/>
    </source>
</evidence>
<protein>
    <submittedName>
        <fullName evidence="1">Uncharacterized protein</fullName>
    </submittedName>
</protein>
<dbReference type="InterPro" id="IPR036397">
    <property type="entry name" value="RNaseH_sf"/>
</dbReference>
<dbReference type="STRING" id="1314782.A0A165NNI8"/>